<dbReference type="EC" id="2.7.13.3" evidence="2"/>
<dbReference type="PRINTS" id="PR00344">
    <property type="entry name" value="BCTRLSENSOR"/>
</dbReference>
<dbReference type="InterPro" id="IPR052023">
    <property type="entry name" value="Histidine_kinase_KdpD"/>
</dbReference>
<dbReference type="PROSITE" id="PS50109">
    <property type="entry name" value="HIS_KIN"/>
    <property type="match status" value="1"/>
</dbReference>
<reference evidence="6 7" key="1">
    <citation type="submission" date="2016-10" db="EMBL/GenBank/DDBJ databases">
        <authorList>
            <person name="Varghese N."/>
            <person name="Submissions S."/>
        </authorList>
    </citation>
    <scope>NUCLEOTIDE SEQUENCE [LARGE SCALE GENOMIC DNA]</scope>
    <source>
        <strain evidence="6 7">DSM 16525</strain>
    </source>
</reference>
<dbReference type="InterPro" id="IPR004358">
    <property type="entry name" value="Sig_transdc_His_kin-like_C"/>
</dbReference>
<dbReference type="PANTHER" id="PTHR45569">
    <property type="entry name" value="SENSOR PROTEIN KDPD"/>
    <property type="match status" value="1"/>
</dbReference>
<feature type="transmembrane region" description="Helical" evidence="3">
    <location>
        <begin position="165"/>
        <end position="183"/>
    </location>
</feature>
<comment type="caution">
    <text evidence="5">The sequence shown here is derived from an EMBL/GenBank/DDBJ whole genome shotgun (WGS) entry which is preliminary data.</text>
</comment>
<organism evidence="5 8">
    <name type="scientific">Myxococcus fulvus</name>
    <dbReference type="NCBI Taxonomy" id="33"/>
    <lineage>
        <taxon>Bacteria</taxon>
        <taxon>Pseudomonadati</taxon>
        <taxon>Myxococcota</taxon>
        <taxon>Myxococcia</taxon>
        <taxon>Myxococcales</taxon>
        <taxon>Cystobacterineae</taxon>
        <taxon>Myxococcaceae</taxon>
        <taxon>Myxococcus</taxon>
    </lineage>
</organism>
<reference evidence="5 8" key="2">
    <citation type="submission" date="2019-07" db="EMBL/GenBank/DDBJ databases">
        <title>Whole genome shotgun sequence of Myxococcus fulvus NBRC 100333.</title>
        <authorList>
            <person name="Hosoyama A."/>
            <person name="Uohara A."/>
            <person name="Ohji S."/>
            <person name="Ichikawa N."/>
        </authorList>
    </citation>
    <scope>NUCLEOTIDE SEQUENCE [LARGE SCALE GENOMIC DNA]</scope>
    <source>
        <strain evidence="5 8">NBRC 100333</strain>
    </source>
</reference>
<feature type="transmembrane region" description="Helical" evidence="3">
    <location>
        <begin position="223"/>
        <end position="242"/>
    </location>
</feature>
<dbReference type="SUPFAM" id="SSF55781">
    <property type="entry name" value="GAF domain-like"/>
    <property type="match status" value="1"/>
</dbReference>
<protein>
    <recommendedName>
        <fullName evidence="2">histidine kinase</fullName>
        <ecNumber evidence="2">2.7.13.3</ecNumber>
    </recommendedName>
</protein>
<gene>
    <name evidence="5" type="ORF">MFU01_62030</name>
    <name evidence="6" type="ORF">SAMN05443572_11416</name>
</gene>
<dbReference type="Proteomes" id="UP000183760">
    <property type="component" value="Unassembled WGS sequence"/>
</dbReference>
<feature type="transmembrane region" description="Helical" evidence="3">
    <location>
        <begin position="290"/>
        <end position="309"/>
    </location>
</feature>
<keyword evidence="7" id="KW-1185">Reference proteome</keyword>
<keyword evidence="3" id="KW-1133">Transmembrane helix</keyword>
<evidence type="ECO:0000256" key="2">
    <source>
        <dbReference type="ARBA" id="ARBA00012438"/>
    </source>
</evidence>
<evidence type="ECO:0000313" key="5">
    <source>
        <dbReference type="EMBL" id="GEN11166.1"/>
    </source>
</evidence>
<feature type="transmembrane region" description="Helical" evidence="3">
    <location>
        <begin position="348"/>
        <end position="368"/>
    </location>
</feature>
<dbReference type="Proteomes" id="UP000321514">
    <property type="component" value="Unassembled WGS sequence"/>
</dbReference>
<feature type="transmembrane region" description="Helical" evidence="3">
    <location>
        <begin position="315"/>
        <end position="333"/>
    </location>
</feature>
<evidence type="ECO:0000259" key="4">
    <source>
        <dbReference type="PROSITE" id="PS50109"/>
    </source>
</evidence>
<feature type="transmembrane region" description="Helical" evidence="3">
    <location>
        <begin position="380"/>
        <end position="397"/>
    </location>
</feature>
<dbReference type="EMBL" id="FOIB01000014">
    <property type="protein sequence ID" value="SEU39387.1"/>
    <property type="molecule type" value="Genomic_DNA"/>
</dbReference>
<dbReference type="SUPFAM" id="SSF55874">
    <property type="entry name" value="ATPase domain of HSP90 chaperone/DNA topoisomerase II/histidine kinase"/>
    <property type="match status" value="1"/>
</dbReference>
<keyword evidence="3" id="KW-0472">Membrane</keyword>
<comment type="catalytic activity">
    <reaction evidence="1">
        <text>ATP + protein L-histidine = ADP + protein N-phospho-L-histidine.</text>
        <dbReference type="EC" id="2.7.13.3"/>
    </reaction>
</comment>
<evidence type="ECO:0000313" key="7">
    <source>
        <dbReference type="Proteomes" id="UP000183760"/>
    </source>
</evidence>
<evidence type="ECO:0000256" key="1">
    <source>
        <dbReference type="ARBA" id="ARBA00000085"/>
    </source>
</evidence>
<dbReference type="GO" id="GO:0000155">
    <property type="term" value="F:phosphorelay sensor kinase activity"/>
    <property type="evidence" value="ECO:0007669"/>
    <property type="project" value="TreeGrafter"/>
</dbReference>
<dbReference type="SMART" id="SM00387">
    <property type="entry name" value="HATPase_c"/>
    <property type="match status" value="1"/>
</dbReference>
<dbReference type="EMBL" id="BJXR01000044">
    <property type="protein sequence ID" value="GEN11166.1"/>
    <property type="molecule type" value="Genomic_DNA"/>
</dbReference>
<dbReference type="InterPro" id="IPR029016">
    <property type="entry name" value="GAF-like_dom_sf"/>
</dbReference>
<evidence type="ECO:0000256" key="3">
    <source>
        <dbReference type="SAM" id="Phobius"/>
    </source>
</evidence>
<name>A0A511TAG1_MYXFU</name>
<dbReference type="InterPro" id="IPR003594">
    <property type="entry name" value="HATPase_dom"/>
</dbReference>
<feature type="transmembrane region" description="Helical" evidence="3">
    <location>
        <begin position="135"/>
        <end position="158"/>
    </location>
</feature>
<evidence type="ECO:0000313" key="6">
    <source>
        <dbReference type="EMBL" id="SEU39387.1"/>
    </source>
</evidence>
<sequence>MTAGPSSSLRLVVALLVMVSLCLGAAVTSSAWRTWGTPFAALLVDPYGAFSSVYLPRWNEQRLPLRHPNPVVACDGVPIDVALARQGRFPGQQLHDCIQRAHDAGRTHVSLVFLQQGQSLTLQQPLRLFGAEEVLFLYGVYAVVGAFLLWSGLLVLLLAGRRDGAVAYGVLCISSFVFLLTLFDYHTRAAFMPLFIVSRLGTGVGLIWLGYAFPERPVRFRRFWRTALAALSAGALGVAVWLLVAPHAGLETAWMRARVNDFSQVSLLVCGLSILARIRGSTGRQRAELLSAAWGLALLPVLVAFFVFFGRGLYLMVPCLIATLPLSIGHGLIRQNVLEVTAVLTRRLMAVPLVLAGLLAAAFTWRGMAQLLATYGVPDVLPGVTAVGVFMALVLVGKPWVDRLFFPATLQFRPTVEQLSDELAAPRNPEAIRDTVERVVLRWLSTSRAQVLDTSELDTVPHLPEDATPRLSAGAHLWTQESAWERKLLVPMRSLGELRGVLLLAPKEQQALYTSEDLELLHTIASLAGVALHNTQVLRELEQLRQAQVDAAHEEKRLALALLSAEISHEMAYPLNFFRHLLRQGGKGQVLDGEDIDIGREEIERLERMLTSLRRLSLPPPRLEPVPVLPRVRRALDLIRDQVQEGRVETEVDVARELTLLAEPDAMVQLFANLLRNAVQAAGPAGRIGVRAWVADTERVLEVWDSGPGVPETARDTLFDPWVTTRQGGLGLGLAVTQRIVRRFGWSITVHREDDRTCFRVHTPLDGSIQAVATQEVA</sequence>
<dbReference type="GO" id="GO:0005886">
    <property type="term" value="C:plasma membrane"/>
    <property type="evidence" value="ECO:0007669"/>
    <property type="project" value="TreeGrafter"/>
</dbReference>
<dbReference type="AlphaFoldDB" id="A0A511TAG1"/>
<dbReference type="InterPro" id="IPR005467">
    <property type="entry name" value="His_kinase_dom"/>
</dbReference>
<feature type="transmembrane region" description="Helical" evidence="3">
    <location>
        <begin position="189"/>
        <end position="211"/>
    </location>
</feature>
<accession>A0A511TAG1</accession>
<keyword evidence="3" id="KW-0812">Transmembrane</keyword>
<evidence type="ECO:0000313" key="8">
    <source>
        <dbReference type="Proteomes" id="UP000321514"/>
    </source>
</evidence>
<dbReference type="PANTHER" id="PTHR45569:SF1">
    <property type="entry name" value="SENSOR PROTEIN KDPD"/>
    <property type="match status" value="1"/>
</dbReference>
<dbReference type="InterPro" id="IPR036890">
    <property type="entry name" value="HATPase_C_sf"/>
</dbReference>
<dbReference type="Gene3D" id="3.30.565.10">
    <property type="entry name" value="Histidine kinase-like ATPase, C-terminal domain"/>
    <property type="match status" value="1"/>
</dbReference>
<feature type="domain" description="Histidine kinase" evidence="4">
    <location>
        <begin position="566"/>
        <end position="767"/>
    </location>
</feature>
<proteinExistence type="predicted"/>
<dbReference type="Gene3D" id="3.30.450.40">
    <property type="match status" value="1"/>
</dbReference>
<dbReference type="Pfam" id="PF02518">
    <property type="entry name" value="HATPase_c"/>
    <property type="match status" value="1"/>
</dbReference>